<sequence length="285" mass="33175">MAFDRQPVTIKVLLFIGLPVNIALSGMAIGLNSWFKFESTNQGTIEIGLFKICNTVNKSMRCESIDSSNFKYSSDDWFRATKSLFIGSAVSIVIAWFSCIISQLTKSLSYPLNKQIIGWFSILCSLASIIAWALFLSNIIGEDGQFHVAFYMACMTSALAILNAIFSFRAFHQEDDDDESIVTNSDDYSVDYNEENRNMRNHYPKGYDYRALSDEYISNRNYPNQLNINPSNFHQIYQHQKEALQLHPHHQYDNYHSQQKQQQQQQQQYHLQNQEQYPVFRLFRY</sequence>
<comment type="caution">
    <text evidence="2">The sequence shown here is derived from an EMBL/GenBank/DDBJ whole genome shotgun (WGS) entry which is preliminary data.</text>
</comment>
<protein>
    <submittedName>
        <fullName evidence="2">DgyrCDS14549</fullName>
    </submittedName>
</protein>
<keyword evidence="1" id="KW-0472">Membrane</keyword>
<evidence type="ECO:0000256" key="1">
    <source>
        <dbReference type="SAM" id="Phobius"/>
    </source>
</evidence>
<feature type="transmembrane region" description="Helical" evidence="1">
    <location>
        <begin position="148"/>
        <end position="166"/>
    </location>
</feature>
<name>A0A7I8WDY7_9ANNE</name>
<dbReference type="EMBL" id="CAJFCJ010000046">
    <property type="protein sequence ID" value="CAD5126412.1"/>
    <property type="molecule type" value="Genomic_DNA"/>
</dbReference>
<organism evidence="2 3">
    <name type="scientific">Dimorphilus gyrociliatus</name>
    <dbReference type="NCBI Taxonomy" id="2664684"/>
    <lineage>
        <taxon>Eukaryota</taxon>
        <taxon>Metazoa</taxon>
        <taxon>Spiralia</taxon>
        <taxon>Lophotrochozoa</taxon>
        <taxon>Annelida</taxon>
        <taxon>Polychaeta</taxon>
        <taxon>Polychaeta incertae sedis</taxon>
        <taxon>Dinophilidae</taxon>
        <taxon>Dimorphilus</taxon>
    </lineage>
</organism>
<gene>
    <name evidence="2" type="ORF">DGYR_LOCUS13657</name>
</gene>
<dbReference type="Gene3D" id="1.20.140.150">
    <property type="match status" value="1"/>
</dbReference>
<keyword evidence="3" id="KW-1185">Reference proteome</keyword>
<accession>A0A7I8WDY7</accession>
<dbReference type="Proteomes" id="UP000549394">
    <property type="component" value="Unassembled WGS sequence"/>
</dbReference>
<feature type="transmembrane region" description="Helical" evidence="1">
    <location>
        <begin position="116"/>
        <end position="136"/>
    </location>
</feature>
<evidence type="ECO:0000313" key="2">
    <source>
        <dbReference type="EMBL" id="CAD5126412.1"/>
    </source>
</evidence>
<evidence type="ECO:0000313" key="3">
    <source>
        <dbReference type="Proteomes" id="UP000549394"/>
    </source>
</evidence>
<reference evidence="2 3" key="1">
    <citation type="submission" date="2020-08" db="EMBL/GenBank/DDBJ databases">
        <authorList>
            <person name="Hejnol A."/>
        </authorList>
    </citation>
    <scope>NUCLEOTIDE SEQUENCE [LARGE SCALE GENOMIC DNA]</scope>
</reference>
<proteinExistence type="predicted"/>
<keyword evidence="1" id="KW-0812">Transmembrane</keyword>
<keyword evidence="1" id="KW-1133">Transmembrane helix</keyword>
<feature type="transmembrane region" description="Helical" evidence="1">
    <location>
        <begin position="84"/>
        <end position="104"/>
    </location>
</feature>
<dbReference type="AlphaFoldDB" id="A0A7I8WDY7"/>
<feature type="transmembrane region" description="Helical" evidence="1">
    <location>
        <begin position="12"/>
        <end position="35"/>
    </location>
</feature>